<dbReference type="GO" id="GO:0070567">
    <property type="term" value="F:cytidylyltransferase activity"/>
    <property type="evidence" value="ECO:0007669"/>
    <property type="project" value="InterPro"/>
</dbReference>
<reference evidence="3 4" key="2">
    <citation type="submission" date="2019-09" db="EMBL/GenBank/DDBJ databases">
        <authorList>
            <person name="Jin C."/>
        </authorList>
    </citation>
    <scope>NUCLEOTIDE SEQUENCE [LARGE SCALE GENOMIC DNA]</scope>
    <source>
        <strain evidence="3 4">BN140041</strain>
    </source>
</reference>
<evidence type="ECO:0000256" key="1">
    <source>
        <dbReference type="ARBA" id="ARBA00022679"/>
    </source>
</evidence>
<reference evidence="3 4" key="1">
    <citation type="submission" date="2019-09" db="EMBL/GenBank/DDBJ databases">
        <title>Nocardioides panacisoli sp. nov., isolated from the soil of a ginseng field.</title>
        <authorList>
            <person name="Cho C."/>
        </authorList>
    </citation>
    <scope>NUCLEOTIDE SEQUENCE [LARGE SCALE GENOMIC DNA]</scope>
    <source>
        <strain evidence="3 4">BN140041</strain>
    </source>
</reference>
<sequence>MTPEPYDADIDAPERAVGFVVDEDRGSLPYHLVHGEALVAAAAWAMGEAGVDLVDVTVPWSIVADQGRPLVLHDPLCPMTPPEFIAECVRVAAVRDVVVAAVRPVTDTVKEVADGQLGRTVDRDGLVALVSPVVLPAKVVAALPGLPATDFVELVTSLRASYDVELVEAPPAARRVASDADLRVLEALTQPS</sequence>
<dbReference type="InterPro" id="IPR029044">
    <property type="entry name" value="Nucleotide-diphossugar_trans"/>
</dbReference>
<evidence type="ECO:0000313" key="3">
    <source>
        <dbReference type="EMBL" id="KAA1427414.1"/>
    </source>
</evidence>
<comment type="caution">
    <text evidence="3">The sequence shown here is derived from an EMBL/GenBank/DDBJ whole genome shotgun (WGS) entry which is preliminary data.</text>
</comment>
<gene>
    <name evidence="3" type="ORF">F0U47_08035</name>
</gene>
<evidence type="ECO:0000313" key="4">
    <source>
        <dbReference type="Proteomes" id="UP000324351"/>
    </source>
</evidence>
<dbReference type="Proteomes" id="UP000324351">
    <property type="component" value="Unassembled WGS sequence"/>
</dbReference>
<keyword evidence="2 3" id="KW-0548">Nucleotidyltransferase</keyword>
<dbReference type="SUPFAM" id="SSF53448">
    <property type="entry name" value="Nucleotide-diphospho-sugar transferases"/>
    <property type="match status" value="1"/>
</dbReference>
<keyword evidence="4" id="KW-1185">Reference proteome</keyword>
<organism evidence="3 4">
    <name type="scientific">Nocardioides antri</name>
    <dbReference type="NCBI Taxonomy" id="2607659"/>
    <lineage>
        <taxon>Bacteria</taxon>
        <taxon>Bacillati</taxon>
        <taxon>Actinomycetota</taxon>
        <taxon>Actinomycetes</taxon>
        <taxon>Propionibacteriales</taxon>
        <taxon>Nocardioidaceae</taxon>
        <taxon>Nocardioides</taxon>
    </lineage>
</organism>
<dbReference type="Gene3D" id="3.90.550.10">
    <property type="entry name" value="Spore Coat Polysaccharide Biosynthesis Protein SpsA, Chain A"/>
    <property type="match status" value="1"/>
</dbReference>
<dbReference type="Pfam" id="PF01128">
    <property type="entry name" value="IspD"/>
    <property type="match status" value="1"/>
</dbReference>
<name>A0A5B1M3R4_9ACTN</name>
<dbReference type="AlphaFoldDB" id="A0A5B1M3R4"/>
<evidence type="ECO:0000256" key="2">
    <source>
        <dbReference type="ARBA" id="ARBA00022695"/>
    </source>
</evidence>
<dbReference type="RefSeq" id="WP_149749781.1">
    <property type="nucleotide sequence ID" value="NZ_VUJW01000003.1"/>
</dbReference>
<dbReference type="EMBL" id="VUJW01000003">
    <property type="protein sequence ID" value="KAA1427414.1"/>
    <property type="molecule type" value="Genomic_DNA"/>
</dbReference>
<dbReference type="InterPro" id="IPR034683">
    <property type="entry name" value="IspD/TarI"/>
</dbReference>
<keyword evidence="1 3" id="KW-0808">Transferase</keyword>
<proteinExistence type="predicted"/>
<protein>
    <submittedName>
        <fullName evidence="3">2-C-methyl-D-erythritol 4-phosphate cytidylyltransferase</fullName>
    </submittedName>
</protein>
<accession>A0A5B1M3R4</accession>